<dbReference type="SUPFAM" id="SSF55797">
    <property type="entry name" value="PR-1-like"/>
    <property type="match status" value="1"/>
</dbReference>
<dbReference type="AlphaFoldDB" id="A0AAD5MUA0"/>
<dbReference type="InterPro" id="IPR035940">
    <property type="entry name" value="CAP_sf"/>
</dbReference>
<organism evidence="1 2">
    <name type="scientific">Parelaphostrongylus tenuis</name>
    <name type="common">Meningeal worm</name>
    <dbReference type="NCBI Taxonomy" id="148309"/>
    <lineage>
        <taxon>Eukaryota</taxon>
        <taxon>Metazoa</taxon>
        <taxon>Ecdysozoa</taxon>
        <taxon>Nematoda</taxon>
        <taxon>Chromadorea</taxon>
        <taxon>Rhabditida</taxon>
        <taxon>Rhabditina</taxon>
        <taxon>Rhabditomorpha</taxon>
        <taxon>Strongyloidea</taxon>
        <taxon>Metastrongylidae</taxon>
        <taxon>Parelaphostrongylus</taxon>
    </lineage>
</organism>
<dbReference type="Gene3D" id="3.40.33.10">
    <property type="entry name" value="CAP"/>
    <property type="match status" value="1"/>
</dbReference>
<protein>
    <submittedName>
        <fullName evidence="1">Uncharacterized protein</fullName>
    </submittedName>
</protein>
<reference evidence="1" key="1">
    <citation type="submission" date="2021-06" db="EMBL/GenBank/DDBJ databases">
        <title>Parelaphostrongylus tenuis whole genome reference sequence.</title>
        <authorList>
            <person name="Garwood T.J."/>
            <person name="Larsen P.A."/>
            <person name="Fountain-Jones N.M."/>
            <person name="Garbe J.R."/>
            <person name="Macchietto M.G."/>
            <person name="Kania S.A."/>
            <person name="Gerhold R.W."/>
            <person name="Richards J.E."/>
            <person name="Wolf T.M."/>
        </authorList>
    </citation>
    <scope>NUCLEOTIDE SEQUENCE</scope>
    <source>
        <strain evidence="1">MNPRO001-30</strain>
        <tissue evidence="1">Meninges</tissue>
    </source>
</reference>
<comment type="caution">
    <text evidence="1">The sequence shown here is derived from an EMBL/GenBank/DDBJ whole genome shotgun (WGS) entry which is preliminary data.</text>
</comment>
<dbReference type="Proteomes" id="UP001196413">
    <property type="component" value="Unassembled WGS sequence"/>
</dbReference>
<evidence type="ECO:0000313" key="2">
    <source>
        <dbReference type="Proteomes" id="UP001196413"/>
    </source>
</evidence>
<accession>A0AAD5MUA0</accession>
<gene>
    <name evidence="1" type="ORF">KIN20_024910</name>
</gene>
<name>A0AAD5MUA0_PARTN</name>
<dbReference type="EMBL" id="JAHQIW010005056">
    <property type="protein sequence ID" value="KAJ1364755.1"/>
    <property type="molecule type" value="Genomic_DNA"/>
</dbReference>
<evidence type="ECO:0000313" key="1">
    <source>
        <dbReference type="EMBL" id="KAJ1364755.1"/>
    </source>
</evidence>
<keyword evidence="2" id="KW-1185">Reference proteome</keyword>
<proteinExistence type="predicted"/>
<sequence>MQSIYCVASKKKPFQAANGPTTKVGCAYAVCDADKNPEDPRIEFTCYYGEPHIDDNTEIYNIGRTCEACGGQEDERCIDKALCYNNA</sequence>